<reference evidence="1 2" key="1">
    <citation type="journal article" date="2014" name="PLoS Genet.">
        <title>Phylogenetically driven sequencing of extremely halophilic archaea reveals strategies for static and dynamic osmo-response.</title>
        <authorList>
            <person name="Becker E.A."/>
            <person name="Seitzer P.M."/>
            <person name="Tritt A."/>
            <person name="Larsen D."/>
            <person name="Krusor M."/>
            <person name="Yao A.I."/>
            <person name="Wu D."/>
            <person name="Madern D."/>
            <person name="Eisen J.A."/>
            <person name="Darling A.E."/>
            <person name="Facciotti M.T."/>
        </authorList>
    </citation>
    <scope>NUCLEOTIDE SEQUENCE [LARGE SCALE GENOMIC DNA]</scope>
    <source>
        <strain evidence="1 2">JCM 10247</strain>
    </source>
</reference>
<gene>
    <name evidence="1" type="ORF">C473_02058</name>
</gene>
<evidence type="ECO:0000313" key="2">
    <source>
        <dbReference type="Proteomes" id="UP000011572"/>
    </source>
</evidence>
<comment type="caution">
    <text evidence="1">The sequence shown here is derived from an EMBL/GenBank/DDBJ whole genome shotgun (WGS) entry which is preliminary data.</text>
</comment>
<accession>M0DLQ5</accession>
<organism evidence="1 2">
    <name type="scientific">Halorubrum distributum JCM 10247</name>
    <dbReference type="NCBI Taxonomy" id="1227486"/>
    <lineage>
        <taxon>Archaea</taxon>
        <taxon>Methanobacteriati</taxon>
        <taxon>Methanobacteriota</taxon>
        <taxon>Stenosarchaea group</taxon>
        <taxon>Halobacteria</taxon>
        <taxon>Halobacteriales</taxon>
        <taxon>Haloferacaceae</taxon>
        <taxon>Halorubrum</taxon>
        <taxon>Halorubrum distributum group</taxon>
    </lineage>
</organism>
<dbReference type="Proteomes" id="UP000011572">
    <property type="component" value="Unassembled WGS sequence"/>
</dbReference>
<sequence length="65" mass="7286">MAGDDIDLLMLDGQLLEVAHPVEIREDVEQRVTIWIVVQILEAEPLSGMSLWVEVDDKNIMAALV</sequence>
<proteinExistence type="predicted"/>
<name>M0DLQ5_9EURY</name>
<protein>
    <submittedName>
        <fullName evidence="1">Uncharacterized protein</fullName>
    </submittedName>
</protein>
<dbReference type="AlphaFoldDB" id="M0DLQ5"/>
<dbReference type="EMBL" id="AOIW01000027">
    <property type="protein sequence ID" value="ELZ36431.1"/>
    <property type="molecule type" value="Genomic_DNA"/>
</dbReference>
<evidence type="ECO:0000313" key="1">
    <source>
        <dbReference type="EMBL" id="ELZ36431.1"/>
    </source>
</evidence>